<evidence type="ECO:0000313" key="3">
    <source>
        <dbReference type="Proteomes" id="UP000027222"/>
    </source>
</evidence>
<dbReference type="InterPro" id="IPR036389">
    <property type="entry name" value="RNase_III_sf"/>
</dbReference>
<dbReference type="SUPFAM" id="SSF69065">
    <property type="entry name" value="RNase III domain-like"/>
    <property type="match status" value="1"/>
</dbReference>
<evidence type="ECO:0000313" key="2">
    <source>
        <dbReference type="EMBL" id="KDR84907.1"/>
    </source>
</evidence>
<dbReference type="PROSITE" id="PS50142">
    <property type="entry name" value="RNASE_3_2"/>
    <property type="match status" value="1"/>
</dbReference>
<dbReference type="STRING" id="685588.A0A067TRH3"/>
<dbReference type="SMART" id="SM00535">
    <property type="entry name" value="RIBOc"/>
    <property type="match status" value="1"/>
</dbReference>
<sequence>MQRSVVALIHSRDFSFALPPLTQRAWPMLCDDLDRERLEFLGDALIGSAISEILFHCRPNEGPGFYTNARMVLVANSTFAHLMQKVGLFELCGTAKKAGDAFETVLAAFHHEFGPQAFQTYLRKSFSPLIESVGSACDRYQCV</sequence>
<dbReference type="InterPro" id="IPR000999">
    <property type="entry name" value="RNase_III_dom"/>
</dbReference>
<accession>A0A067TRH3</accession>
<dbReference type="Proteomes" id="UP000027222">
    <property type="component" value="Unassembled WGS sequence"/>
</dbReference>
<keyword evidence="3" id="KW-1185">Reference proteome</keyword>
<name>A0A067TRH3_GALM3</name>
<dbReference type="CDD" id="cd00593">
    <property type="entry name" value="RIBOc"/>
    <property type="match status" value="1"/>
</dbReference>
<dbReference type="HOGENOM" id="CLU_121535_0_0_1"/>
<reference evidence="3" key="1">
    <citation type="journal article" date="2014" name="Proc. Natl. Acad. Sci. U.S.A.">
        <title>Extensive sampling of basidiomycete genomes demonstrates inadequacy of the white-rot/brown-rot paradigm for wood decay fungi.</title>
        <authorList>
            <person name="Riley R."/>
            <person name="Salamov A.A."/>
            <person name="Brown D.W."/>
            <person name="Nagy L.G."/>
            <person name="Floudas D."/>
            <person name="Held B.W."/>
            <person name="Levasseur A."/>
            <person name="Lombard V."/>
            <person name="Morin E."/>
            <person name="Otillar R."/>
            <person name="Lindquist E.A."/>
            <person name="Sun H."/>
            <person name="LaButti K.M."/>
            <person name="Schmutz J."/>
            <person name="Jabbour D."/>
            <person name="Luo H."/>
            <person name="Baker S.E."/>
            <person name="Pisabarro A.G."/>
            <person name="Walton J.D."/>
            <person name="Blanchette R.A."/>
            <person name="Henrissat B."/>
            <person name="Martin F."/>
            <person name="Cullen D."/>
            <person name="Hibbett D.S."/>
            <person name="Grigoriev I.V."/>
        </authorList>
    </citation>
    <scope>NUCLEOTIDE SEQUENCE [LARGE SCALE GENOMIC DNA]</scope>
    <source>
        <strain evidence="3">CBS 339.88</strain>
    </source>
</reference>
<dbReference type="GO" id="GO:0006396">
    <property type="term" value="P:RNA processing"/>
    <property type="evidence" value="ECO:0007669"/>
    <property type="project" value="InterPro"/>
</dbReference>
<dbReference type="GO" id="GO:0004525">
    <property type="term" value="F:ribonuclease III activity"/>
    <property type="evidence" value="ECO:0007669"/>
    <property type="project" value="InterPro"/>
</dbReference>
<organism evidence="2 3">
    <name type="scientific">Galerina marginata (strain CBS 339.88)</name>
    <dbReference type="NCBI Taxonomy" id="685588"/>
    <lineage>
        <taxon>Eukaryota</taxon>
        <taxon>Fungi</taxon>
        <taxon>Dikarya</taxon>
        <taxon>Basidiomycota</taxon>
        <taxon>Agaricomycotina</taxon>
        <taxon>Agaricomycetes</taxon>
        <taxon>Agaricomycetidae</taxon>
        <taxon>Agaricales</taxon>
        <taxon>Agaricineae</taxon>
        <taxon>Strophariaceae</taxon>
        <taxon>Galerina</taxon>
    </lineage>
</organism>
<gene>
    <name evidence="2" type="ORF">GALMADRAFT_54029</name>
</gene>
<feature type="domain" description="RNase III" evidence="1">
    <location>
        <begin position="34"/>
        <end position="114"/>
    </location>
</feature>
<evidence type="ECO:0000259" key="1">
    <source>
        <dbReference type="PROSITE" id="PS50142"/>
    </source>
</evidence>
<dbReference type="Gene3D" id="1.10.1520.10">
    <property type="entry name" value="Ribonuclease III domain"/>
    <property type="match status" value="1"/>
</dbReference>
<dbReference type="PROSITE" id="PS00517">
    <property type="entry name" value="RNASE_3_1"/>
    <property type="match status" value="1"/>
</dbReference>
<dbReference type="OrthoDB" id="416741at2759"/>
<protein>
    <recommendedName>
        <fullName evidence="1">RNase III domain-containing protein</fullName>
    </recommendedName>
</protein>
<dbReference type="AlphaFoldDB" id="A0A067TRH3"/>
<proteinExistence type="predicted"/>
<dbReference type="EMBL" id="KL142367">
    <property type="protein sequence ID" value="KDR84907.1"/>
    <property type="molecule type" value="Genomic_DNA"/>
</dbReference>
<dbReference type="Pfam" id="PF00636">
    <property type="entry name" value="Ribonuclease_3"/>
    <property type="match status" value="1"/>
</dbReference>